<evidence type="ECO:0000256" key="1">
    <source>
        <dbReference type="SAM" id="Phobius"/>
    </source>
</evidence>
<dbReference type="EMBL" id="AP009493">
    <property type="protein sequence ID" value="BAG19685.1"/>
    <property type="molecule type" value="Genomic_DNA"/>
</dbReference>
<keyword evidence="1" id="KW-0472">Membrane</keyword>
<dbReference type="Proteomes" id="UP000001685">
    <property type="component" value="Chromosome"/>
</dbReference>
<proteinExistence type="predicted"/>
<dbReference type="HOGENOM" id="CLU_1864013_0_0_11"/>
<feature type="transmembrane region" description="Helical" evidence="1">
    <location>
        <begin position="6"/>
        <end position="27"/>
    </location>
</feature>
<evidence type="ECO:0000313" key="2">
    <source>
        <dbReference type="EMBL" id="BAG19685.1"/>
    </source>
</evidence>
<dbReference type="PATRIC" id="fig|455632.4.peg.2918"/>
<protein>
    <recommendedName>
        <fullName evidence="4">DUF3592 domain-containing protein</fullName>
    </recommendedName>
</protein>
<dbReference type="AlphaFoldDB" id="B1W429"/>
<feature type="transmembrane region" description="Helical" evidence="1">
    <location>
        <begin position="115"/>
        <end position="136"/>
    </location>
</feature>
<accession>B1W429</accession>
<sequence length="137" mass="14883">MSAYSIPVLVGSLIGVGAIVWGGAIGLSAYREYRRSRTVTVEILSVIQLETERAYRFQLIGKDGSSGVGDSKWMGARANKFGDRTFEVGEKVEVDYDPGYPVFLYPPHAYPKCRMWLPALSGVLAGGAVIVSVNGFF</sequence>
<gene>
    <name evidence="2" type="ordered locus">SGR_2856</name>
</gene>
<evidence type="ECO:0000313" key="3">
    <source>
        <dbReference type="Proteomes" id="UP000001685"/>
    </source>
</evidence>
<reference evidence="3" key="1">
    <citation type="journal article" date="2008" name="J. Bacteriol.">
        <title>Genome sequence of the streptomycin-producing microorganism Streptomyces griseus IFO 13350.</title>
        <authorList>
            <person name="Ohnishi Y."/>
            <person name="Ishikawa J."/>
            <person name="Hara H."/>
            <person name="Suzuki H."/>
            <person name="Ikenoya M."/>
            <person name="Ikeda H."/>
            <person name="Yamashita A."/>
            <person name="Hattori M."/>
            <person name="Horinouchi S."/>
        </authorList>
    </citation>
    <scope>NUCLEOTIDE SEQUENCE [LARGE SCALE GENOMIC DNA]</scope>
    <source>
        <strain evidence="3">JCM 4626 / NBRC 13350</strain>
    </source>
</reference>
<keyword evidence="1" id="KW-1133">Transmembrane helix</keyword>
<keyword evidence="1" id="KW-0812">Transmembrane</keyword>
<dbReference type="RefSeq" id="WP_012379473.1">
    <property type="nucleotide sequence ID" value="NC_010572.1"/>
</dbReference>
<name>B1W429_STRGG</name>
<evidence type="ECO:0008006" key="4">
    <source>
        <dbReference type="Google" id="ProtNLM"/>
    </source>
</evidence>
<organism evidence="2 3">
    <name type="scientific">Streptomyces griseus subsp. griseus (strain JCM 4626 / CBS 651.72 / NBRC 13350 / KCC S-0626 / ISP 5235)</name>
    <dbReference type="NCBI Taxonomy" id="455632"/>
    <lineage>
        <taxon>Bacteria</taxon>
        <taxon>Bacillati</taxon>
        <taxon>Actinomycetota</taxon>
        <taxon>Actinomycetes</taxon>
        <taxon>Kitasatosporales</taxon>
        <taxon>Streptomycetaceae</taxon>
        <taxon>Streptomyces</taxon>
    </lineage>
</organism>
<dbReference type="KEGG" id="sgr:SGR_2856"/>